<feature type="non-terminal residue" evidence="1">
    <location>
        <position position="1"/>
    </location>
</feature>
<keyword evidence="2" id="KW-1185">Reference proteome</keyword>
<evidence type="ECO:0000313" key="1">
    <source>
        <dbReference type="EMBL" id="KAJ7213493.1"/>
    </source>
</evidence>
<evidence type="ECO:0000313" key="2">
    <source>
        <dbReference type="Proteomes" id="UP001219525"/>
    </source>
</evidence>
<reference evidence="1" key="1">
    <citation type="submission" date="2023-03" db="EMBL/GenBank/DDBJ databases">
        <title>Massive genome expansion in bonnet fungi (Mycena s.s.) driven by repeated elements and novel gene families across ecological guilds.</title>
        <authorList>
            <consortium name="Lawrence Berkeley National Laboratory"/>
            <person name="Harder C.B."/>
            <person name="Miyauchi S."/>
            <person name="Viragh M."/>
            <person name="Kuo A."/>
            <person name="Thoen E."/>
            <person name="Andreopoulos B."/>
            <person name="Lu D."/>
            <person name="Skrede I."/>
            <person name="Drula E."/>
            <person name="Henrissat B."/>
            <person name="Morin E."/>
            <person name="Kohler A."/>
            <person name="Barry K."/>
            <person name="LaButti K."/>
            <person name="Morin E."/>
            <person name="Salamov A."/>
            <person name="Lipzen A."/>
            <person name="Mereny Z."/>
            <person name="Hegedus B."/>
            <person name="Baldrian P."/>
            <person name="Stursova M."/>
            <person name="Weitz H."/>
            <person name="Taylor A."/>
            <person name="Grigoriev I.V."/>
            <person name="Nagy L.G."/>
            <person name="Martin F."/>
            <person name="Kauserud H."/>
        </authorList>
    </citation>
    <scope>NUCLEOTIDE SEQUENCE</scope>
    <source>
        <strain evidence="1">9144</strain>
    </source>
</reference>
<dbReference type="EMBL" id="JARJCW010000021">
    <property type="protein sequence ID" value="KAJ7213493.1"/>
    <property type="molecule type" value="Genomic_DNA"/>
</dbReference>
<proteinExistence type="predicted"/>
<comment type="caution">
    <text evidence="1">The sequence shown here is derived from an EMBL/GenBank/DDBJ whole genome shotgun (WGS) entry which is preliminary data.</text>
</comment>
<name>A0AAD6VLR8_9AGAR</name>
<feature type="non-terminal residue" evidence="1">
    <location>
        <position position="56"/>
    </location>
</feature>
<protein>
    <submittedName>
        <fullName evidence="1">Uncharacterized protein</fullName>
    </submittedName>
</protein>
<accession>A0AAD6VLR8</accession>
<gene>
    <name evidence="1" type="ORF">GGX14DRAFT_445308</name>
</gene>
<dbReference type="AlphaFoldDB" id="A0AAD6VLR8"/>
<dbReference type="Proteomes" id="UP001219525">
    <property type="component" value="Unassembled WGS sequence"/>
</dbReference>
<organism evidence="1 2">
    <name type="scientific">Mycena pura</name>
    <dbReference type="NCBI Taxonomy" id="153505"/>
    <lineage>
        <taxon>Eukaryota</taxon>
        <taxon>Fungi</taxon>
        <taxon>Dikarya</taxon>
        <taxon>Basidiomycota</taxon>
        <taxon>Agaricomycotina</taxon>
        <taxon>Agaricomycetes</taxon>
        <taxon>Agaricomycetidae</taxon>
        <taxon>Agaricales</taxon>
        <taxon>Marasmiineae</taxon>
        <taxon>Mycenaceae</taxon>
        <taxon>Mycena</taxon>
    </lineage>
</organism>
<sequence length="56" mass="5868">TQPRTPGGVFVCTDINWGGTCGYAVQPLQTCIVLAAPWLNAISSFGPDPGATCWDL</sequence>